<dbReference type="Pfam" id="PF25023">
    <property type="entry name" value="TEN_YD-shell"/>
    <property type="match status" value="1"/>
</dbReference>
<dbReference type="PANTHER" id="PTHR32305:SF15">
    <property type="entry name" value="PROTEIN RHSA-RELATED"/>
    <property type="match status" value="1"/>
</dbReference>
<dbReference type="Proteomes" id="UP000649739">
    <property type="component" value="Unassembled WGS sequence"/>
</dbReference>
<organism evidence="5 6">
    <name type="scientific">Pilimelia anulata</name>
    <dbReference type="NCBI Taxonomy" id="53371"/>
    <lineage>
        <taxon>Bacteria</taxon>
        <taxon>Bacillati</taxon>
        <taxon>Actinomycetota</taxon>
        <taxon>Actinomycetes</taxon>
        <taxon>Micromonosporales</taxon>
        <taxon>Micromonosporaceae</taxon>
        <taxon>Pilimelia</taxon>
    </lineage>
</organism>
<dbReference type="Gene3D" id="2.60.120.200">
    <property type="match status" value="1"/>
</dbReference>
<name>A0A8J3FAG9_9ACTN</name>
<evidence type="ECO:0000256" key="3">
    <source>
        <dbReference type="SAM" id="SignalP"/>
    </source>
</evidence>
<dbReference type="NCBIfam" id="TIGR03696">
    <property type="entry name" value="Rhs_assc_core"/>
    <property type="match status" value="1"/>
</dbReference>
<dbReference type="SMART" id="SM00306">
    <property type="entry name" value="HintN"/>
    <property type="match status" value="1"/>
</dbReference>
<proteinExistence type="predicted"/>
<dbReference type="PROSITE" id="PS50818">
    <property type="entry name" value="INTEIN_C_TER"/>
    <property type="match status" value="1"/>
</dbReference>
<dbReference type="NCBIfam" id="TIGR01443">
    <property type="entry name" value="intein_Cterm"/>
    <property type="match status" value="1"/>
</dbReference>
<feature type="compositionally biased region" description="Low complexity" evidence="2">
    <location>
        <begin position="24"/>
        <end position="37"/>
    </location>
</feature>
<dbReference type="Pfam" id="PF07591">
    <property type="entry name" value="PT-HINT"/>
    <property type="match status" value="1"/>
</dbReference>
<dbReference type="InterPro" id="IPR050708">
    <property type="entry name" value="T6SS_VgrG/RHS"/>
</dbReference>
<dbReference type="NCBIfam" id="TIGR01643">
    <property type="entry name" value="YD_repeat_2x"/>
    <property type="match status" value="7"/>
</dbReference>
<evidence type="ECO:0000313" key="6">
    <source>
        <dbReference type="Proteomes" id="UP000649739"/>
    </source>
</evidence>
<keyword evidence="3" id="KW-0732">Signal</keyword>
<feature type="region of interest" description="Disordered" evidence="2">
    <location>
        <begin position="1586"/>
        <end position="1608"/>
    </location>
</feature>
<dbReference type="InterPro" id="IPR045351">
    <property type="entry name" value="DUF6531"/>
</dbReference>
<feature type="region of interest" description="Disordered" evidence="2">
    <location>
        <begin position="24"/>
        <end position="49"/>
    </location>
</feature>
<reference evidence="5" key="1">
    <citation type="journal article" date="2014" name="Int. J. Syst. Evol. Microbiol.">
        <title>Complete genome sequence of Corynebacterium casei LMG S-19264T (=DSM 44701T), isolated from a smear-ripened cheese.</title>
        <authorList>
            <consortium name="US DOE Joint Genome Institute (JGI-PGF)"/>
            <person name="Walter F."/>
            <person name="Albersmeier A."/>
            <person name="Kalinowski J."/>
            <person name="Ruckert C."/>
        </authorList>
    </citation>
    <scope>NUCLEOTIDE SEQUENCE</scope>
    <source>
        <strain evidence="5">JCM 3090</strain>
    </source>
</reference>
<dbReference type="PANTHER" id="PTHR32305">
    <property type="match status" value="1"/>
</dbReference>
<dbReference type="SUPFAM" id="SSF49899">
    <property type="entry name" value="Concanavalin A-like lectins/glucanases"/>
    <property type="match status" value="1"/>
</dbReference>
<dbReference type="RefSeq" id="WP_189170739.1">
    <property type="nucleotide sequence ID" value="NZ_BMQB01000006.1"/>
</dbReference>
<evidence type="ECO:0000259" key="4">
    <source>
        <dbReference type="SMART" id="SM00306"/>
    </source>
</evidence>
<accession>A0A8J3FAG9</accession>
<feature type="domain" description="Hint" evidence="4">
    <location>
        <begin position="2807"/>
        <end position="2909"/>
    </location>
</feature>
<dbReference type="Pfam" id="PF13385">
    <property type="entry name" value="Laminin_G_3"/>
    <property type="match status" value="1"/>
</dbReference>
<dbReference type="Gene3D" id="2.180.10.10">
    <property type="entry name" value="RHS repeat-associated core"/>
    <property type="match status" value="5"/>
</dbReference>
<keyword evidence="6" id="KW-1185">Reference proteome</keyword>
<dbReference type="Pfam" id="PF05593">
    <property type="entry name" value="RHS_repeat"/>
    <property type="match status" value="5"/>
</dbReference>
<dbReference type="InterPro" id="IPR030934">
    <property type="entry name" value="Intein_C"/>
</dbReference>
<dbReference type="InterPro" id="IPR056823">
    <property type="entry name" value="TEN-like_YD-shell"/>
</dbReference>
<evidence type="ECO:0000313" key="5">
    <source>
        <dbReference type="EMBL" id="GGJ97687.1"/>
    </source>
</evidence>
<keyword evidence="1" id="KW-0677">Repeat</keyword>
<dbReference type="InterPro" id="IPR013320">
    <property type="entry name" value="ConA-like_dom_sf"/>
</dbReference>
<feature type="region of interest" description="Disordered" evidence="2">
    <location>
        <begin position="1640"/>
        <end position="1660"/>
    </location>
</feature>
<comment type="caution">
    <text evidence="5">The sequence shown here is derived from an EMBL/GenBank/DDBJ whole genome shotgun (WGS) entry which is preliminary data.</text>
</comment>
<feature type="region of interest" description="Disordered" evidence="2">
    <location>
        <begin position="1679"/>
        <end position="1705"/>
    </location>
</feature>
<feature type="signal peptide" evidence="3">
    <location>
        <begin position="1"/>
        <end position="19"/>
    </location>
</feature>
<feature type="chain" id="PRO_5035228937" description="Hint domain-containing protein" evidence="3">
    <location>
        <begin position="20"/>
        <end position="3081"/>
    </location>
</feature>
<dbReference type="Gene3D" id="2.170.16.10">
    <property type="entry name" value="Hedgehog/Intein (Hint) domain"/>
    <property type="match status" value="1"/>
</dbReference>
<dbReference type="CDD" id="cd00081">
    <property type="entry name" value="Hint"/>
    <property type="match status" value="1"/>
</dbReference>
<dbReference type="Pfam" id="PF20148">
    <property type="entry name" value="DUF6531"/>
    <property type="match status" value="1"/>
</dbReference>
<evidence type="ECO:0000256" key="2">
    <source>
        <dbReference type="SAM" id="MobiDB-lite"/>
    </source>
</evidence>
<gene>
    <name evidence="5" type="ORF">GCM10010123_29630</name>
</gene>
<dbReference type="InterPro" id="IPR031325">
    <property type="entry name" value="RHS_repeat"/>
</dbReference>
<dbReference type="EMBL" id="BMQB01000006">
    <property type="protein sequence ID" value="GGJ97687.1"/>
    <property type="molecule type" value="Genomic_DNA"/>
</dbReference>
<protein>
    <recommendedName>
        <fullName evidence="4">Hint domain-containing protein</fullName>
    </recommendedName>
</protein>
<sequence length="3081" mass="328238">MAGLAAALVVNLGAPGAFGAPARPAAPVAPHAVTPKPQQRWGSADGLGHLAAGSANRHLPASTRGRFPLLAPRAVRPGNAASFRMLTAAPAAAGLRAGAVEVPEGAGPGRRLFRNPDGTQTTELSLAGPDVGSIGPSDAMYVHGTGSVGRNSEYLYVGRGPRDPGVPAEVDSRPAATYLKFDVDSIRRHTILGAMLSYAQAFAPTCAARAMTVHPVTEGWSSGGDHGYPGPRVGGSLARKSANRGYVPHGQQSPCPAGADAVDLGAAGAKLIQGWANGAANNGLSLRASTSDASAWKALAGPATPNKPKLYVTHSPYNAAYAIPNPRPNPEVTQARGGRVAVTVTNRGAADWKVGEHYLGYRIYGAADHKPIGQQKAGALPAAVPVGKSATIDALIQPLPPGAYLIDFSMVVKGAFYTDHQVPPGRLTLHVFDKPADIRAAFPPNGYTSEVLTPTLLVQAVDPDAPANSALQYRFELCDNDDDGNPIKATCKTTPYSTDSMWTVPVGRMQWSKGYTWSATVKDTSTEVPLGRATIGTAVPQPAIVGNLAGAPQAAQGREFDARLGNVSFTAVDATLAGTGLDPNVVRTYNSLDPRRDGLFGAGWSSRFDMRLTADTDGSGSQVVTYPDGQVVRFGRNADGTYAAPRGRVAKLYVERDAFRLKDRTGAVYSFGSSGRLFRAEDRYGKALRLTYDTQLGSGRLVSMEVLGNEDKPIRTLRIESDGKRIRKISTEPVNGAPLTWSYEYEGDLLRRVCGPRAGECAAYEYTEGSHYRTAVHDARPESYWRLGDPVGADAAASDVAVNLGRDAGKARNVTFGADGRLAGSPNKAASFNGVDSSIALPMGALKKARDAAVELWFKLPPGHNPGPLLAYQDAPAGSNKVTKGVPILYVDRDGFVRGQFATGRIEPIRAPVYLLDGKWHHVVLSAANGVQTLYVDGVAQGKLTGAIDSAALNHAQIGAGTATGAWPEWFGQPTQSFGGTIDEVALYLRPLGPEAVAAHYGMAGAVAHRLSKYTLPSGRVAAEAEYDADADRVREYTDEHGGTWEIGRPTVYGDATDLRLSVQVLDPRDHPYLYEYDALGGQMLRSGTPLGIEAVDDDPTRPTPSPSPTGPVEVCTKPDPGDPMFCTEIPSSGGGPVFVKHPLKGMAIRSFEYDRGRLRTIRNENGFAVELAYDKRGNVTQRRTCRTLEPAGGFGQCSTTYSTYPAGVTDPFDPLGDLMTESRDGRSADARDETYLTRLEYDPFGAVRKQTSPGWVEVAHRYTTGFSPAADGGTTPPGLLAATTDAKGKETTYAYYRTGDLARVTEPSGLRTEYAYDGLGRKLTEKVISDTHPAGATTTYTYEEHGWLASATGPATRNAVTGAEHQQQTTYAYDPDGALLSTTVADLKSDAPKRTTTTEYDEYRNAVRTVDAEGGETTYDHDRFGNKVLEVDANGNQYAYRYTAAQKIAEVRLRDWRDDPEDAPRRASRDLVLHSYSYDYAGRLASDTDAMGRRLEYSYLGDDLLHRIVLKNLVIPGCTKPKPEDCRRDYVVEENSYDNAGHLVRRTGADGKRVQEFGIDPAGRMTFTADDPNGLDRRTAFLRDGNGNVTRTNRYGRPSNMPGFFRPDRTEQVEFDYSPAGRVTEERVRDVDGKQVRTTGHAYDQRGLPLSTTDPRGYAEGADKSAYTTTFAHDELGRQTSVTAPEAPVEAGSARRGPRRGAARASTVSGYDAFGDLVAVRDPRGHVTRTEYDRLGRPVKRIAPAYRAPGSDSTVTPTEETAYDALGNAVRVRDAEGNETRLSYDRLNHVITRDEPAGDGGRAIRRYTYYRTGEIRSVTDPTGAYSESTYDELDRLTSVTQVERRPARAELTTLMTYTPAGDLATVTSPTGAVTTHRYDAAGDRTGTTSPNGVTIGFGYDQFGRLARTIDGRNRVVRTDHNAFGERSRDWNAKPASDPAADEMLREQRYRYDDAGNLVESIDPDKQSTTYEYDALNRLAKQVEPVSADESITTTFGYDVAGNRARYTDGRGHSTFYTTNSLGLPESVIEPRTDAHPEPDQRTWTVGYDPLGRARRLVAPGNVARERTYDAAGRLRTETGTGAEAGTAERRLGYDAAGRLTTSAGPKGTSEFTYNDRGALIGSTGAAGRATFAFDGDGNMVGRTDAAGTATFGYDRGRLDTVTDAATGATQRYGYDAAGATGSIDYGAGRVRTFDYDAFGQLSTDVLRNATGATVASVTYAYDLNGHLTQKKTAGVADAGTNAYAYDRAGRLTKWTGPRGTVDYAWDRSGNRTRAGPKTSTYDERNRLLADGDYTYAYTARGTRSGRTSSGLTEPYSFDAFDRLVRADKEEYAYDSLDRVADRNGVDFAYAGTSDEPVGDGEQQFARGPADELLAVAQGDRKHLTLLDAHDDVVGTLDPADSGAATLPASTSYDPFGQVTARTGETGRIGFQGDWTAPGTGRVNMGARWYEPNTGGFASRDSVAYRAGDSILANRYAYGAGAPLDHADPDGHWPGWLDRARQSAGNMISGAISAVGHAVNTGIRFIGSALRTVGHYLSEGAKWLYQKVRAGVSWVAEKVGQGMRALRAGFNWAKERAAAIARAAYERAREVTRQARAAIDHAIKHTVLPVLKAVTKPVLNGLKAVVSATAKLPAAVVSVARQAIADPAKFARDLYERSVEAAGAVVETVSQAAQAVGQFVADNKAAIIGAVAGIAVGIGCGVAIGWTGVGAVACGALAGAVGSAVTGAINGERGMDLVKSTVGGALLGGLTGGLGSVAGAGLKAGIGALSGGLRGAGTAARQAMAGEAGEIAAGRLSGGALRGARPCNSFTPTTAVLMADGSSKPIADVKVGEMVRATDPTTGKTESRAVTDVIAGDGDKSLVEITVESGRGKAGKVTATDGHHFWAVDLRRWVEAKDLKPGYRFLTADNRPTRVLGTRSWRQQQPVYNLTVDGLHSYYVSSGASDVLVHNCGRHELGGGRHRQAGEGYVGRHRAPEYKTYHGRHFAEGPPDYVGAHRADTLFDKLGAKIGPQVHEAGHQGWELSSQLAGLVEGATTSPALIGGARGLGFVIGGVRGWMAGARDGANPWRLPVYTRPHDFT</sequence>
<dbReference type="InterPro" id="IPR022385">
    <property type="entry name" value="Rhs_assc_core"/>
</dbReference>
<dbReference type="InterPro" id="IPR006530">
    <property type="entry name" value="YD"/>
</dbReference>
<reference evidence="5" key="2">
    <citation type="submission" date="2020-09" db="EMBL/GenBank/DDBJ databases">
        <authorList>
            <person name="Sun Q."/>
            <person name="Ohkuma M."/>
        </authorList>
    </citation>
    <scope>NUCLEOTIDE SEQUENCE</scope>
    <source>
        <strain evidence="5">JCM 3090</strain>
    </source>
</reference>
<dbReference type="SUPFAM" id="SSF51294">
    <property type="entry name" value="Hedgehog/intein (Hint) domain"/>
    <property type="match status" value="1"/>
</dbReference>
<dbReference type="InterPro" id="IPR036844">
    <property type="entry name" value="Hint_dom_sf"/>
</dbReference>
<evidence type="ECO:0000256" key="1">
    <source>
        <dbReference type="ARBA" id="ARBA00022737"/>
    </source>
</evidence>
<dbReference type="InterPro" id="IPR003587">
    <property type="entry name" value="Hint_dom_N"/>
</dbReference>